<dbReference type="InterPro" id="IPR001179">
    <property type="entry name" value="PPIase_FKBP_dom"/>
</dbReference>
<dbReference type="PANTHER" id="PTHR43811:SF19">
    <property type="entry name" value="39 KDA FK506-BINDING NUCLEAR PROTEIN"/>
    <property type="match status" value="1"/>
</dbReference>
<evidence type="ECO:0000256" key="4">
    <source>
        <dbReference type="ARBA" id="ARBA00023235"/>
    </source>
</evidence>
<dbReference type="GO" id="GO:0003755">
    <property type="term" value="F:peptidyl-prolyl cis-trans isomerase activity"/>
    <property type="evidence" value="ECO:0007669"/>
    <property type="project" value="UniProtKB-UniRule"/>
</dbReference>
<organism evidence="9 10">
    <name type="scientific">Persicobacter diffluens</name>
    <dbReference type="NCBI Taxonomy" id="981"/>
    <lineage>
        <taxon>Bacteria</taxon>
        <taxon>Pseudomonadati</taxon>
        <taxon>Bacteroidota</taxon>
        <taxon>Cytophagia</taxon>
        <taxon>Cytophagales</taxon>
        <taxon>Persicobacteraceae</taxon>
        <taxon>Persicobacter</taxon>
    </lineage>
</organism>
<dbReference type="PROSITE" id="PS51257">
    <property type="entry name" value="PROKAR_LIPOPROTEIN"/>
    <property type="match status" value="1"/>
</dbReference>
<evidence type="ECO:0000313" key="10">
    <source>
        <dbReference type="Proteomes" id="UP001310022"/>
    </source>
</evidence>
<feature type="domain" description="PPIase FKBP-type" evidence="8">
    <location>
        <begin position="214"/>
        <end position="315"/>
    </location>
</feature>
<evidence type="ECO:0000256" key="2">
    <source>
        <dbReference type="ARBA" id="ARBA00006577"/>
    </source>
</evidence>
<evidence type="ECO:0000256" key="5">
    <source>
        <dbReference type="PROSITE-ProRule" id="PRU00277"/>
    </source>
</evidence>
<evidence type="ECO:0000256" key="6">
    <source>
        <dbReference type="RuleBase" id="RU003915"/>
    </source>
</evidence>
<name>A0AAN5AK75_9BACT</name>
<evidence type="ECO:0000256" key="3">
    <source>
        <dbReference type="ARBA" id="ARBA00023110"/>
    </source>
</evidence>
<feature type="signal peptide" evidence="7">
    <location>
        <begin position="1"/>
        <end position="21"/>
    </location>
</feature>
<reference evidence="9 10" key="1">
    <citation type="submission" date="2021-12" db="EMBL/GenBank/DDBJ databases">
        <title>Genome sequencing of bacteria with rrn-lacking chromosome and rrn-plasmid.</title>
        <authorList>
            <person name="Anda M."/>
            <person name="Iwasaki W."/>
        </authorList>
    </citation>
    <scope>NUCLEOTIDE SEQUENCE [LARGE SCALE GENOMIC DNA]</scope>
    <source>
        <strain evidence="9 10">NBRC 15940</strain>
    </source>
</reference>
<proteinExistence type="inferred from homology"/>
<comment type="caution">
    <text evidence="9">The sequence shown here is derived from an EMBL/GenBank/DDBJ whole genome shotgun (WGS) entry which is preliminary data.</text>
</comment>
<dbReference type="SUPFAM" id="SSF54534">
    <property type="entry name" value="FKBP-like"/>
    <property type="match status" value="1"/>
</dbReference>
<sequence>MKKVMKPFALLFMGGALLLSSCGGNSGKVVTLESGTKYTLFEDGKGKKISEGEFFAIESELRDSNDSVWQEKSPMPGIFKMDSIMLAQAGDNPVVQVITKLSEGDSAVVEVADSLVIPTPYQARYPQLANISHFNNHLKVIGHFKSEEEVRQYQEGLMADLKKQEEEEAKALVAKDAEEIEAYLKENGIEAEKTESGLYYVITEKGDGTQAAAGDKVRVNYAGRTLKGVWFDTSIESVAKEQDLYMEGRPYGPFEFTLGRGMVIKGWDEGIALLPAGSKATLFIPSAMAYGPRAMGDKIAANSILIFDVELVEVEKPENM</sequence>
<dbReference type="Pfam" id="PF00254">
    <property type="entry name" value="FKBP_C"/>
    <property type="match status" value="1"/>
</dbReference>
<dbReference type="Gene3D" id="3.10.50.40">
    <property type="match status" value="1"/>
</dbReference>
<keyword evidence="4 5" id="KW-0413">Isomerase</keyword>
<evidence type="ECO:0000313" key="9">
    <source>
        <dbReference type="EMBL" id="GJM61734.1"/>
    </source>
</evidence>
<dbReference type="PROSITE" id="PS50059">
    <property type="entry name" value="FKBP_PPIASE"/>
    <property type="match status" value="1"/>
</dbReference>
<dbReference type="PANTHER" id="PTHR43811">
    <property type="entry name" value="FKBP-TYPE PEPTIDYL-PROLYL CIS-TRANS ISOMERASE FKPA"/>
    <property type="match status" value="1"/>
</dbReference>
<comment type="similarity">
    <text evidence="2 6">Belongs to the FKBP-type PPIase family.</text>
</comment>
<evidence type="ECO:0000259" key="8">
    <source>
        <dbReference type="PROSITE" id="PS50059"/>
    </source>
</evidence>
<feature type="chain" id="PRO_5043055336" description="Peptidyl-prolyl cis-trans isomerase" evidence="7">
    <location>
        <begin position="22"/>
        <end position="320"/>
    </location>
</feature>
<dbReference type="EMBL" id="BQKE01000001">
    <property type="protein sequence ID" value="GJM61734.1"/>
    <property type="molecule type" value="Genomic_DNA"/>
</dbReference>
<evidence type="ECO:0000256" key="1">
    <source>
        <dbReference type="ARBA" id="ARBA00000971"/>
    </source>
</evidence>
<keyword evidence="7" id="KW-0732">Signal</keyword>
<comment type="catalytic activity">
    <reaction evidence="1 5 6">
        <text>[protein]-peptidylproline (omega=180) = [protein]-peptidylproline (omega=0)</text>
        <dbReference type="Rhea" id="RHEA:16237"/>
        <dbReference type="Rhea" id="RHEA-COMP:10747"/>
        <dbReference type="Rhea" id="RHEA-COMP:10748"/>
        <dbReference type="ChEBI" id="CHEBI:83833"/>
        <dbReference type="ChEBI" id="CHEBI:83834"/>
        <dbReference type="EC" id="5.2.1.8"/>
    </reaction>
</comment>
<accession>A0AAN5AK75</accession>
<dbReference type="AlphaFoldDB" id="A0AAN5AK75"/>
<gene>
    <name evidence="9" type="ORF">PEDI_22860</name>
</gene>
<dbReference type="InterPro" id="IPR046357">
    <property type="entry name" value="PPIase_dom_sf"/>
</dbReference>
<dbReference type="EC" id="5.2.1.8" evidence="6"/>
<evidence type="ECO:0000256" key="7">
    <source>
        <dbReference type="SAM" id="SignalP"/>
    </source>
</evidence>
<keyword evidence="3 5" id="KW-0697">Rotamase</keyword>
<protein>
    <recommendedName>
        <fullName evidence="6">Peptidyl-prolyl cis-trans isomerase</fullName>
        <ecNumber evidence="6">5.2.1.8</ecNumber>
    </recommendedName>
</protein>
<dbReference type="Proteomes" id="UP001310022">
    <property type="component" value="Unassembled WGS sequence"/>
</dbReference>
<keyword evidence="10" id="KW-1185">Reference proteome</keyword>